<keyword evidence="4 8" id="KW-0560">Oxidoreductase</keyword>
<keyword evidence="2 8" id="KW-0831">Ubiquinone biosynthesis</keyword>
<keyword evidence="5 8" id="KW-0408">Iron</keyword>
<dbReference type="SUPFAM" id="SSF47240">
    <property type="entry name" value="Ferritin-like"/>
    <property type="match status" value="1"/>
</dbReference>
<dbReference type="InterPro" id="IPR009078">
    <property type="entry name" value="Ferritin-like_SF"/>
</dbReference>
<keyword evidence="3 8" id="KW-0479">Metal-binding</keyword>
<gene>
    <name evidence="8" type="primary">coq7</name>
    <name evidence="10" type="ORF">KCG34_13090</name>
</gene>
<accession>A0A975ISQ3</accession>
<dbReference type="KEGG" id="caul:KCG34_13090"/>
<dbReference type="PANTHER" id="PTHR11237">
    <property type="entry name" value="COENZYME Q10 BIOSYNTHESIS PROTEIN 7"/>
    <property type="match status" value="1"/>
</dbReference>
<comment type="similarity">
    <text evidence="8">Belongs to the COQ7 family.</text>
</comment>
<feature type="binding site" evidence="8">
    <location>
        <position position="120"/>
    </location>
    <ligand>
        <name>Fe cation</name>
        <dbReference type="ChEBI" id="CHEBI:24875"/>
        <label>2</label>
    </ligand>
</feature>
<dbReference type="AlphaFoldDB" id="A0A975ISQ3"/>
<reference evidence="10" key="1">
    <citation type="submission" date="2021-04" db="EMBL/GenBank/DDBJ databases">
        <title>The complete genome sequence of Caulobacter sp. S6.</title>
        <authorList>
            <person name="Tang Y."/>
            <person name="Ouyang W."/>
            <person name="Liu Q."/>
            <person name="Huang B."/>
            <person name="Guo Z."/>
            <person name="Lei P."/>
        </authorList>
    </citation>
    <scope>NUCLEOTIDE SEQUENCE</scope>
    <source>
        <strain evidence="10">S6</strain>
    </source>
</reference>
<name>A0A975ISQ3_9CAUL</name>
<keyword evidence="7 8" id="KW-0472">Membrane</keyword>
<protein>
    <recommendedName>
        <fullName evidence="8">3-demethoxyubiquinol 3-hydroxylase</fullName>
        <shortName evidence="8">DMQ hydroxylase</shortName>
        <ecNumber evidence="8">1.14.99.60</ecNumber>
    </recommendedName>
    <alternativeName>
        <fullName evidence="8">2-nonaprenyl-3-methyl-6-methoxy-1,4-benzoquinol hydroxylase</fullName>
    </alternativeName>
</protein>
<evidence type="ECO:0000256" key="1">
    <source>
        <dbReference type="ARBA" id="ARBA00004749"/>
    </source>
</evidence>
<feature type="binding site" evidence="8">
    <location>
        <position position="71"/>
    </location>
    <ligand>
        <name>Fe cation</name>
        <dbReference type="ChEBI" id="CHEBI:24875"/>
        <label>1</label>
    </ligand>
</feature>
<evidence type="ECO:0000256" key="8">
    <source>
        <dbReference type="HAMAP-Rule" id="MF_01658"/>
    </source>
</evidence>
<feature type="region of interest" description="Disordered" evidence="9">
    <location>
        <begin position="1"/>
        <end position="21"/>
    </location>
</feature>
<dbReference type="PANTHER" id="PTHR11237:SF4">
    <property type="entry name" value="5-DEMETHOXYUBIQUINONE HYDROXYLASE, MITOCHONDRIAL"/>
    <property type="match status" value="1"/>
</dbReference>
<dbReference type="EC" id="1.14.99.60" evidence="8"/>
<feature type="binding site" evidence="8">
    <location>
        <position position="152"/>
    </location>
    <ligand>
        <name>Fe cation</name>
        <dbReference type="ChEBI" id="CHEBI:24875"/>
        <label>1</label>
    </ligand>
</feature>
<evidence type="ECO:0000256" key="4">
    <source>
        <dbReference type="ARBA" id="ARBA00023002"/>
    </source>
</evidence>
<evidence type="ECO:0000313" key="11">
    <source>
        <dbReference type="Proteomes" id="UP000676409"/>
    </source>
</evidence>
<dbReference type="InterPro" id="IPR011566">
    <property type="entry name" value="Ubq_synth_Coq7"/>
</dbReference>
<dbReference type="GO" id="GO:0008682">
    <property type="term" value="F:3-demethoxyubiquinol 3-hydroxylase activity"/>
    <property type="evidence" value="ECO:0007669"/>
    <property type="project" value="UniProtKB-EC"/>
</dbReference>
<dbReference type="Proteomes" id="UP000676409">
    <property type="component" value="Chromosome"/>
</dbReference>
<dbReference type="HAMAP" id="MF_01658">
    <property type="entry name" value="COQ7"/>
    <property type="match status" value="1"/>
</dbReference>
<organism evidence="10 11">
    <name type="scientific">Phenylobacterium montanum</name>
    <dbReference type="NCBI Taxonomy" id="2823693"/>
    <lineage>
        <taxon>Bacteria</taxon>
        <taxon>Pseudomonadati</taxon>
        <taxon>Pseudomonadota</taxon>
        <taxon>Alphaproteobacteria</taxon>
        <taxon>Caulobacterales</taxon>
        <taxon>Caulobacteraceae</taxon>
        <taxon>Phenylobacterium</taxon>
    </lineage>
</organism>
<evidence type="ECO:0000256" key="6">
    <source>
        <dbReference type="ARBA" id="ARBA00023033"/>
    </source>
</evidence>
<dbReference type="Pfam" id="PF03232">
    <property type="entry name" value="COQ7"/>
    <property type="match status" value="1"/>
</dbReference>
<evidence type="ECO:0000313" key="10">
    <source>
        <dbReference type="EMBL" id="QUD86042.1"/>
    </source>
</evidence>
<proteinExistence type="inferred from homology"/>
<comment type="pathway">
    <text evidence="1 8">Cofactor biosynthesis; ubiquinone biosynthesis.</text>
</comment>
<comment type="function">
    <text evidence="8">Catalyzes the hydroxylation of 2-nonaprenyl-3-methyl-6-methoxy-1,4-benzoquinol during ubiquinone biosynthesis.</text>
</comment>
<sequence>MTEAAAKTPIPPRPGPGGERTRLGEILRVDHAGELGAVHIYRGQRAVLNRAPGKDRIAFQLQEMEGHEAEHLAAFDRLLTERRVRPTLMAPLWRLAGFALGAGTALMGEKAAHACTEAVETVIEEHYAGQIAELEAHEPALAADLARFREEELAHRDIAREEGAREAAAYPVLAAVIRAGCRAAIKISEKL</sequence>
<evidence type="ECO:0000256" key="3">
    <source>
        <dbReference type="ARBA" id="ARBA00022723"/>
    </source>
</evidence>
<dbReference type="GO" id="GO:0046872">
    <property type="term" value="F:metal ion binding"/>
    <property type="evidence" value="ECO:0007669"/>
    <property type="project" value="UniProtKB-KW"/>
</dbReference>
<keyword evidence="6 8" id="KW-0503">Monooxygenase</keyword>
<comment type="catalytic activity">
    <reaction evidence="8">
        <text>a 5-methoxy-2-methyl-3-(all-trans-polyprenyl)benzene-1,4-diol + AH2 + O2 = a 3-demethylubiquinol + A + H2O</text>
        <dbReference type="Rhea" id="RHEA:50908"/>
        <dbReference type="Rhea" id="RHEA-COMP:10859"/>
        <dbReference type="Rhea" id="RHEA-COMP:10914"/>
        <dbReference type="ChEBI" id="CHEBI:13193"/>
        <dbReference type="ChEBI" id="CHEBI:15377"/>
        <dbReference type="ChEBI" id="CHEBI:15379"/>
        <dbReference type="ChEBI" id="CHEBI:17499"/>
        <dbReference type="ChEBI" id="CHEBI:84167"/>
        <dbReference type="ChEBI" id="CHEBI:84422"/>
        <dbReference type="EC" id="1.14.99.60"/>
    </reaction>
</comment>
<evidence type="ECO:0000256" key="2">
    <source>
        <dbReference type="ARBA" id="ARBA00022688"/>
    </source>
</evidence>
<comment type="cofactor">
    <cofactor evidence="8">
        <name>Fe cation</name>
        <dbReference type="ChEBI" id="CHEBI:24875"/>
    </cofactor>
    <text evidence="8">Binds 2 iron ions per subunit.</text>
</comment>
<evidence type="ECO:0000256" key="9">
    <source>
        <dbReference type="SAM" id="MobiDB-lite"/>
    </source>
</evidence>
<feature type="binding site" evidence="8">
    <location>
        <position position="34"/>
    </location>
    <ligand>
        <name>Fe cation</name>
        <dbReference type="ChEBI" id="CHEBI:24875"/>
        <label>1</label>
    </ligand>
</feature>
<dbReference type="GO" id="GO:0006744">
    <property type="term" value="P:ubiquinone biosynthetic process"/>
    <property type="evidence" value="ECO:0007669"/>
    <property type="project" value="UniProtKB-UniRule"/>
</dbReference>
<comment type="subcellular location">
    <subcellularLocation>
        <location evidence="8">Cell membrane</location>
        <topology evidence="8">Peripheral membrane protein</topology>
    </subcellularLocation>
</comment>
<keyword evidence="8" id="KW-1003">Cell membrane</keyword>
<feature type="binding site" evidence="8">
    <location>
        <position position="68"/>
    </location>
    <ligand>
        <name>Fe cation</name>
        <dbReference type="ChEBI" id="CHEBI:24875"/>
        <label>2</label>
    </ligand>
</feature>
<evidence type="ECO:0000256" key="5">
    <source>
        <dbReference type="ARBA" id="ARBA00023004"/>
    </source>
</evidence>
<feature type="binding site" evidence="8">
    <location>
        <position position="68"/>
    </location>
    <ligand>
        <name>Fe cation</name>
        <dbReference type="ChEBI" id="CHEBI:24875"/>
        <label>1</label>
    </ligand>
</feature>
<evidence type="ECO:0000256" key="7">
    <source>
        <dbReference type="ARBA" id="ARBA00023136"/>
    </source>
</evidence>
<feature type="binding site" evidence="8">
    <location>
        <position position="152"/>
    </location>
    <ligand>
        <name>Fe cation</name>
        <dbReference type="ChEBI" id="CHEBI:24875"/>
        <label>2</label>
    </ligand>
</feature>
<dbReference type="EMBL" id="CP073078">
    <property type="protein sequence ID" value="QUD86042.1"/>
    <property type="molecule type" value="Genomic_DNA"/>
</dbReference>
<dbReference type="CDD" id="cd01042">
    <property type="entry name" value="DMQH"/>
    <property type="match status" value="1"/>
</dbReference>
<dbReference type="GO" id="GO:0005886">
    <property type="term" value="C:plasma membrane"/>
    <property type="evidence" value="ECO:0007669"/>
    <property type="project" value="UniProtKB-SubCell"/>
</dbReference>
<feature type="binding site" evidence="8">
    <location>
        <position position="155"/>
    </location>
    <ligand>
        <name>Fe cation</name>
        <dbReference type="ChEBI" id="CHEBI:24875"/>
        <label>2</label>
    </ligand>
</feature>
<dbReference type="RefSeq" id="WP_211936094.1">
    <property type="nucleotide sequence ID" value="NZ_CP073078.1"/>
</dbReference>
<keyword evidence="11" id="KW-1185">Reference proteome</keyword>